<gene>
    <name evidence="1" type="ORF">BDW02DRAFT_355100</name>
</gene>
<sequence>MIVQNVCIVVQPRQIGCQAAHHPRNQTEDAESPTEMYLRLTYPLASSHTGRKFQILYLRAKMRKAARFDITEPACSSVRSTAMSSGHQYNSFTNFNAKISVSFPSQIRWVRRKSIIRPRSQQTATAHNVEFGHSLDSGRERNPVSAPTYHFLL</sequence>
<organism evidence="1 2">
    <name type="scientific">Decorospora gaudefroyi</name>
    <dbReference type="NCBI Taxonomy" id="184978"/>
    <lineage>
        <taxon>Eukaryota</taxon>
        <taxon>Fungi</taxon>
        <taxon>Dikarya</taxon>
        <taxon>Ascomycota</taxon>
        <taxon>Pezizomycotina</taxon>
        <taxon>Dothideomycetes</taxon>
        <taxon>Pleosporomycetidae</taxon>
        <taxon>Pleosporales</taxon>
        <taxon>Pleosporineae</taxon>
        <taxon>Pleosporaceae</taxon>
        <taxon>Decorospora</taxon>
    </lineage>
</organism>
<reference evidence="1" key="1">
    <citation type="submission" date="2020-01" db="EMBL/GenBank/DDBJ databases">
        <authorList>
            <consortium name="DOE Joint Genome Institute"/>
            <person name="Haridas S."/>
            <person name="Albert R."/>
            <person name="Binder M."/>
            <person name="Bloem J."/>
            <person name="Labutti K."/>
            <person name="Salamov A."/>
            <person name="Andreopoulos B."/>
            <person name="Baker S.E."/>
            <person name="Barry K."/>
            <person name="Bills G."/>
            <person name="Bluhm B.H."/>
            <person name="Cannon C."/>
            <person name="Castanera R."/>
            <person name="Culley D.E."/>
            <person name="Daum C."/>
            <person name="Ezra D."/>
            <person name="Gonzalez J.B."/>
            <person name="Henrissat B."/>
            <person name="Kuo A."/>
            <person name="Liang C."/>
            <person name="Lipzen A."/>
            <person name="Lutzoni F."/>
            <person name="Magnuson J."/>
            <person name="Mondo S."/>
            <person name="Nolan M."/>
            <person name="Ohm R."/>
            <person name="Pangilinan J."/>
            <person name="Park H.-J."/>
            <person name="Ramirez L."/>
            <person name="Alfaro M."/>
            <person name="Sun H."/>
            <person name="Tritt A."/>
            <person name="Yoshinaga Y."/>
            <person name="Zwiers L.-H."/>
            <person name="Turgeon B.G."/>
            <person name="Goodwin S.B."/>
            <person name="Spatafora J.W."/>
            <person name="Crous P.W."/>
            <person name="Grigoriev I.V."/>
        </authorList>
    </citation>
    <scope>NUCLEOTIDE SEQUENCE</scope>
    <source>
        <strain evidence="1">P77</strain>
    </source>
</reference>
<dbReference type="EMBL" id="ML975309">
    <property type="protein sequence ID" value="KAF1833978.1"/>
    <property type="molecule type" value="Genomic_DNA"/>
</dbReference>
<dbReference type="AlphaFoldDB" id="A0A6A5K9G0"/>
<evidence type="ECO:0000313" key="2">
    <source>
        <dbReference type="Proteomes" id="UP000800040"/>
    </source>
</evidence>
<proteinExistence type="predicted"/>
<keyword evidence="2" id="KW-1185">Reference proteome</keyword>
<evidence type="ECO:0000313" key="1">
    <source>
        <dbReference type="EMBL" id="KAF1833978.1"/>
    </source>
</evidence>
<protein>
    <submittedName>
        <fullName evidence="1">Uncharacterized protein</fullName>
    </submittedName>
</protein>
<accession>A0A6A5K9G0</accession>
<dbReference type="Proteomes" id="UP000800040">
    <property type="component" value="Unassembled WGS sequence"/>
</dbReference>
<name>A0A6A5K9G0_9PLEO</name>